<evidence type="ECO:0000313" key="6">
    <source>
        <dbReference type="EMBL" id="GAA0241085.1"/>
    </source>
</evidence>
<dbReference type="CDD" id="cd07067">
    <property type="entry name" value="HP_PGM_like"/>
    <property type="match status" value="1"/>
</dbReference>
<evidence type="ECO:0000256" key="3">
    <source>
        <dbReference type="ARBA" id="ARBA00022432"/>
    </source>
</evidence>
<evidence type="ECO:0000256" key="2">
    <source>
        <dbReference type="ARBA" id="ARBA00012028"/>
    </source>
</evidence>
<keyword evidence="4" id="KW-0324">Glycolysis</keyword>
<gene>
    <name evidence="6" type="ORF">GCM10009126_03380</name>
</gene>
<dbReference type="EC" id="5.4.2.11" evidence="2"/>
<organism evidence="6 7">
    <name type="scientific">Rhodanobacter caeni</name>
    <dbReference type="NCBI Taxonomy" id="657654"/>
    <lineage>
        <taxon>Bacteria</taxon>
        <taxon>Pseudomonadati</taxon>
        <taxon>Pseudomonadota</taxon>
        <taxon>Gammaproteobacteria</taxon>
        <taxon>Lysobacterales</taxon>
        <taxon>Rhodanobacteraceae</taxon>
        <taxon>Rhodanobacter</taxon>
    </lineage>
</organism>
<proteinExistence type="inferred from homology"/>
<dbReference type="InterPro" id="IPR013078">
    <property type="entry name" value="His_Pase_superF_clade-1"/>
</dbReference>
<dbReference type="EMBL" id="BAAAFO010000001">
    <property type="protein sequence ID" value="GAA0241085.1"/>
    <property type="molecule type" value="Genomic_DNA"/>
</dbReference>
<evidence type="ECO:0000256" key="5">
    <source>
        <dbReference type="ARBA" id="ARBA00023235"/>
    </source>
</evidence>
<keyword evidence="3" id="KW-0312">Gluconeogenesis</keyword>
<keyword evidence="7" id="KW-1185">Reference proteome</keyword>
<protein>
    <recommendedName>
        <fullName evidence="2">phosphoglycerate mutase (2,3-diphosphoglycerate-dependent)</fullName>
        <ecNumber evidence="2">5.4.2.11</ecNumber>
    </recommendedName>
</protein>
<evidence type="ECO:0000256" key="4">
    <source>
        <dbReference type="ARBA" id="ARBA00023152"/>
    </source>
</evidence>
<comment type="caution">
    <text evidence="6">The sequence shown here is derived from an EMBL/GenBank/DDBJ whole genome shotgun (WGS) entry which is preliminary data.</text>
</comment>
<dbReference type="InterPro" id="IPR029033">
    <property type="entry name" value="His_PPase_superfam"/>
</dbReference>
<accession>A0ABN0U788</accession>
<name>A0ABN0U788_9GAMM</name>
<keyword evidence="5" id="KW-0413">Isomerase</keyword>
<dbReference type="InterPro" id="IPR005952">
    <property type="entry name" value="Phosphogly_mut1"/>
</dbReference>
<dbReference type="PANTHER" id="PTHR11931">
    <property type="entry name" value="PHOSPHOGLYCERATE MUTASE"/>
    <property type="match status" value="1"/>
</dbReference>
<comment type="similarity">
    <text evidence="1">Belongs to the phosphoglycerate mutase family. BPG-dependent PGAM subfamily.</text>
</comment>
<reference evidence="6 7" key="1">
    <citation type="journal article" date="2019" name="Int. J. Syst. Evol. Microbiol.">
        <title>The Global Catalogue of Microorganisms (GCM) 10K type strain sequencing project: providing services to taxonomists for standard genome sequencing and annotation.</title>
        <authorList>
            <consortium name="The Broad Institute Genomics Platform"/>
            <consortium name="The Broad Institute Genome Sequencing Center for Infectious Disease"/>
            <person name="Wu L."/>
            <person name="Ma J."/>
        </authorList>
    </citation>
    <scope>NUCLEOTIDE SEQUENCE [LARGE SCALE GENOMIC DNA]</scope>
    <source>
        <strain evidence="6 7">JCM 16242</strain>
    </source>
</reference>
<sequence>MWIVRHGQSAGNVARDDAESSGASLIELAHRDADVPLSALGERQSQALGAWVRALPPAQQPTLCLSSPYERSRQTAYAVMSALTRTQDEVIADERLREKEFGVLDRYTRKGIIEKFPDLAEQRKLVGKFYFRPPGGESWCDVVFRLRSVLSDLQRNHAGERVMVVGHQVIVHCFRYLIENMDEATILAIDREGDVPNCGVTEYAATADGKGLALQRTNFVAPLLDTGTPVTRESDRPAGAR</sequence>
<dbReference type="Proteomes" id="UP001500657">
    <property type="component" value="Unassembled WGS sequence"/>
</dbReference>
<dbReference type="SUPFAM" id="SSF53254">
    <property type="entry name" value="Phosphoglycerate mutase-like"/>
    <property type="match status" value="1"/>
</dbReference>
<evidence type="ECO:0000313" key="7">
    <source>
        <dbReference type="Proteomes" id="UP001500657"/>
    </source>
</evidence>
<dbReference type="Gene3D" id="3.40.50.1240">
    <property type="entry name" value="Phosphoglycerate mutase-like"/>
    <property type="match status" value="1"/>
</dbReference>
<dbReference type="SMART" id="SM00855">
    <property type="entry name" value="PGAM"/>
    <property type="match status" value="1"/>
</dbReference>
<evidence type="ECO:0000256" key="1">
    <source>
        <dbReference type="ARBA" id="ARBA00006717"/>
    </source>
</evidence>
<dbReference type="Pfam" id="PF00300">
    <property type="entry name" value="His_Phos_1"/>
    <property type="match status" value="1"/>
</dbReference>